<gene>
    <name evidence="1" type="ORF">IQ22_04085</name>
</gene>
<sequence>MQSTTLTNISDRIWLAEYHLNMQTWSAFFLARLRRANAIRLRVLAGQVRVYEAGRYIDAFDLYHAIERRASTSQIAEQWDFEVACEVHRVAEGMSASDAEVLLYAAGLNGVSLEELARSAGALLPQHR</sequence>
<comment type="caution">
    <text evidence="1">The sequence shown here is derived from an EMBL/GenBank/DDBJ whole genome shotgun (WGS) entry which is preliminary data.</text>
</comment>
<evidence type="ECO:0000313" key="2">
    <source>
        <dbReference type="Proteomes" id="UP000316905"/>
    </source>
</evidence>
<keyword evidence="2" id="KW-1185">Reference proteome</keyword>
<proteinExistence type="predicted"/>
<accession>A0A562PWX0</accession>
<protein>
    <submittedName>
        <fullName evidence="1">Uncharacterized protein</fullName>
    </submittedName>
</protein>
<dbReference type="Proteomes" id="UP000316905">
    <property type="component" value="Unassembled WGS sequence"/>
</dbReference>
<organism evidence="1 2">
    <name type="scientific">Pseudomonas duriflava</name>
    <dbReference type="NCBI Taxonomy" id="459528"/>
    <lineage>
        <taxon>Bacteria</taxon>
        <taxon>Pseudomonadati</taxon>
        <taxon>Pseudomonadota</taxon>
        <taxon>Gammaproteobacteria</taxon>
        <taxon>Pseudomonadales</taxon>
        <taxon>Pseudomonadaceae</taxon>
        <taxon>Pseudomonas</taxon>
    </lineage>
</organism>
<reference evidence="1 2" key="1">
    <citation type="journal article" date="2015" name="Stand. Genomic Sci.">
        <title>Genomic Encyclopedia of Bacterial and Archaeal Type Strains, Phase III: the genomes of soil and plant-associated and newly described type strains.</title>
        <authorList>
            <person name="Whitman W.B."/>
            <person name="Woyke T."/>
            <person name="Klenk H.P."/>
            <person name="Zhou Y."/>
            <person name="Lilburn T.G."/>
            <person name="Beck B.J."/>
            <person name="De Vos P."/>
            <person name="Vandamme P."/>
            <person name="Eisen J.A."/>
            <person name="Garrity G."/>
            <person name="Hugenholtz P."/>
            <person name="Kyrpides N.C."/>
        </authorList>
    </citation>
    <scope>NUCLEOTIDE SEQUENCE [LARGE SCALE GENOMIC DNA]</scope>
    <source>
        <strain evidence="1 2">CGMCC 1.6858</strain>
    </source>
</reference>
<dbReference type="EMBL" id="VLKY01000019">
    <property type="protein sequence ID" value="TWI48952.1"/>
    <property type="molecule type" value="Genomic_DNA"/>
</dbReference>
<dbReference type="RefSeq" id="WP_244309294.1">
    <property type="nucleotide sequence ID" value="NZ_VLKY01000019.1"/>
</dbReference>
<evidence type="ECO:0000313" key="1">
    <source>
        <dbReference type="EMBL" id="TWI48952.1"/>
    </source>
</evidence>
<dbReference type="AlphaFoldDB" id="A0A562PWX0"/>
<name>A0A562PWX0_9PSED</name>